<evidence type="ECO:0000313" key="2">
    <source>
        <dbReference type="Proteomes" id="UP000034181"/>
    </source>
</evidence>
<evidence type="ECO:0000313" key="1">
    <source>
        <dbReference type="EMBL" id="KKQ74591.1"/>
    </source>
</evidence>
<proteinExistence type="predicted"/>
<dbReference type="EMBL" id="LBUZ01000029">
    <property type="protein sequence ID" value="KKQ74591.1"/>
    <property type="molecule type" value="Genomic_DNA"/>
</dbReference>
<sequence>MDLSKEIREFEAKGVFIHLQHEHYTNGSNCNWSIEFTRLPKDRGFDEKNNQTG</sequence>
<dbReference type="Proteomes" id="UP000034181">
    <property type="component" value="Unassembled WGS sequence"/>
</dbReference>
<protein>
    <submittedName>
        <fullName evidence="1">Uncharacterized protein</fullName>
    </submittedName>
</protein>
<comment type="caution">
    <text evidence="1">The sequence shown here is derived from an EMBL/GenBank/DDBJ whole genome shotgun (WGS) entry which is preliminary data.</text>
</comment>
<dbReference type="AlphaFoldDB" id="A0A0G0NBZ1"/>
<gene>
    <name evidence="1" type="ORF">US96_C0029G0005</name>
</gene>
<reference evidence="1 2" key="1">
    <citation type="journal article" date="2015" name="Nature">
        <title>rRNA introns, odd ribosomes, and small enigmatic genomes across a large radiation of phyla.</title>
        <authorList>
            <person name="Brown C.T."/>
            <person name="Hug L.A."/>
            <person name="Thomas B.C."/>
            <person name="Sharon I."/>
            <person name="Castelle C.J."/>
            <person name="Singh A."/>
            <person name="Wilkins M.J."/>
            <person name="Williams K.H."/>
            <person name="Banfield J.F."/>
        </authorList>
    </citation>
    <scope>NUCLEOTIDE SEQUENCE [LARGE SCALE GENOMIC DNA]</scope>
</reference>
<accession>A0A0G0NBZ1</accession>
<name>A0A0G0NBZ1_9BACT</name>
<organism evidence="1 2">
    <name type="scientific">Candidatus Woesebacteria bacterium GW2011_GWB1_38_5b</name>
    <dbReference type="NCBI Taxonomy" id="1618569"/>
    <lineage>
        <taxon>Bacteria</taxon>
        <taxon>Candidatus Woeseibacteriota</taxon>
    </lineage>
</organism>